<dbReference type="GO" id="GO:0038023">
    <property type="term" value="F:signaling receptor activity"/>
    <property type="evidence" value="ECO:0007669"/>
    <property type="project" value="TreeGrafter"/>
</dbReference>
<evidence type="ECO:0000256" key="3">
    <source>
        <dbReference type="ARBA" id="ARBA00022692"/>
    </source>
</evidence>
<proteinExistence type="inferred from homology"/>
<sequence length="328" mass="37115">MARKSKQVTPAAAAAPDRSLSISDMRALLYKRGNHASIVDECIRSPFIEYGYRKTKSIRDTFFTLFSFHNETMNIWSHLIGFFCVLVAGYHVALEMWNAQDHHIVEIIAFESFIMCAAVCLGLSSVYHWFGCISEAYHNCLLKLDVTGIGLLVTGSFVPGIYYGFYCSPDHQKIHFGLTALVFVTGILAPWIEYKINGVEVRPFVLASLVFIGVVPFGHWLYITPDVYREEVTKEFILMFAWYAMGFTLFVTKMPERFFPKSFLATQVFASHSLWHMCVLSAVYVWFHFLIQYKALLKSHGCDAYEYGSVTTGNAMCDAATNGTCAAF</sequence>
<feature type="transmembrane region" description="Helical" evidence="7">
    <location>
        <begin position="149"/>
        <end position="167"/>
    </location>
</feature>
<evidence type="ECO:0000313" key="8">
    <source>
        <dbReference type="EMBL" id="CAE0289650.1"/>
    </source>
</evidence>
<dbReference type="PANTHER" id="PTHR20855">
    <property type="entry name" value="ADIPOR/PROGESTIN RECEPTOR-RELATED"/>
    <property type="match status" value="1"/>
</dbReference>
<organism evidence="8">
    <name type="scientific">Spumella elongata</name>
    <dbReference type="NCBI Taxonomy" id="89044"/>
    <lineage>
        <taxon>Eukaryota</taxon>
        <taxon>Sar</taxon>
        <taxon>Stramenopiles</taxon>
        <taxon>Ochrophyta</taxon>
        <taxon>Chrysophyceae</taxon>
        <taxon>Chromulinales</taxon>
        <taxon>Chromulinaceae</taxon>
        <taxon>Spumella</taxon>
    </lineage>
</organism>
<reference evidence="8" key="1">
    <citation type="submission" date="2021-01" db="EMBL/GenBank/DDBJ databases">
        <authorList>
            <person name="Corre E."/>
            <person name="Pelletier E."/>
            <person name="Niang G."/>
            <person name="Scheremetjew M."/>
            <person name="Finn R."/>
            <person name="Kale V."/>
            <person name="Holt S."/>
            <person name="Cochrane G."/>
            <person name="Meng A."/>
            <person name="Brown T."/>
            <person name="Cohen L."/>
        </authorList>
    </citation>
    <scope>NUCLEOTIDE SEQUENCE</scope>
    <source>
        <strain evidence="8">CCAP 955/1</strain>
    </source>
</reference>
<comment type="similarity">
    <text evidence="2">Belongs to the ADIPOR family.</text>
</comment>
<evidence type="ECO:0000256" key="7">
    <source>
        <dbReference type="SAM" id="Phobius"/>
    </source>
</evidence>
<accession>A0A7S3M8K4</accession>
<evidence type="ECO:0000256" key="5">
    <source>
        <dbReference type="ARBA" id="ARBA00023136"/>
    </source>
</evidence>
<evidence type="ECO:0000256" key="1">
    <source>
        <dbReference type="ARBA" id="ARBA00004141"/>
    </source>
</evidence>
<keyword evidence="3 7" id="KW-0812">Transmembrane</keyword>
<name>A0A7S3M8K4_9STRA</name>
<evidence type="ECO:0000256" key="4">
    <source>
        <dbReference type="ARBA" id="ARBA00022989"/>
    </source>
</evidence>
<dbReference type="Pfam" id="PF03006">
    <property type="entry name" value="HlyIII"/>
    <property type="match status" value="1"/>
</dbReference>
<feature type="transmembrane region" description="Helical" evidence="7">
    <location>
        <begin position="174"/>
        <end position="192"/>
    </location>
</feature>
<feature type="transmembrane region" description="Helical" evidence="7">
    <location>
        <begin position="105"/>
        <end position="129"/>
    </location>
</feature>
<gene>
    <name evidence="8" type="ORF">SELO1098_LOCUS18493</name>
</gene>
<evidence type="ECO:0000256" key="6">
    <source>
        <dbReference type="PIRSR" id="PIRSR604254-1"/>
    </source>
</evidence>
<feature type="transmembrane region" description="Helical" evidence="7">
    <location>
        <begin position="204"/>
        <end position="224"/>
    </location>
</feature>
<keyword evidence="6" id="KW-0862">Zinc</keyword>
<keyword evidence="4 7" id="KW-1133">Transmembrane helix</keyword>
<keyword evidence="5 7" id="KW-0472">Membrane</keyword>
<protein>
    <submittedName>
        <fullName evidence="8">Uncharacterized protein</fullName>
    </submittedName>
</protein>
<feature type="binding site" evidence="6">
    <location>
        <position position="128"/>
    </location>
    <ligand>
        <name>Zn(2+)</name>
        <dbReference type="ChEBI" id="CHEBI:29105"/>
    </ligand>
</feature>
<feature type="transmembrane region" description="Helical" evidence="7">
    <location>
        <begin position="274"/>
        <end position="291"/>
    </location>
</feature>
<dbReference type="AlphaFoldDB" id="A0A7S3M8K4"/>
<dbReference type="PANTHER" id="PTHR20855:SF52">
    <property type="entry name" value="ADIPONECTIN RECEPTOR PROTEIN"/>
    <property type="match status" value="1"/>
</dbReference>
<evidence type="ECO:0000256" key="2">
    <source>
        <dbReference type="ARBA" id="ARBA00007018"/>
    </source>
</evidence>
<dbReference type="GO" id="GO:0016020">
    <property type="term" value="C:membrane"/>
    <property type="evidence" value="ECO:0007669"/>
    <property type="project" value="UniProtKB-SubCell"/>
</dbReference>
<dbReference type="GO" id="GO:0046872">
    <property type="term" value="F:metal ion binding"/>
    <property type="evidence" value="ECO:0007669"/>
    <property type="project" value="UniProtKB-KW"/>
</dbReference>
<feature type="transmembrane region" description="Helical" evidence="7">
    <location>
        <begin position="75"/>
        <end position="93"/>
    </location>
</feature>
<feature type="binding site" evidence="6">
    <location>
        <position position="272"/>
    </location>
    <ligand>
        <name>Zn(2+)</name>
        <dbReference type="ChEBI" id="CHEBI:29105"/>
    </ligand>
</feature>
<comment type="subcellular location">
    <subcellularLocation>
        <location evidence="1">Membrane</location>
        <topology evidence="1">Multi-pass membrane protein</topology>
    </subcellularLocation>
</comment>
<dbReference type="EMBL" id="HBIC01036123">
    <property type="protein sequence ID" value="CAE0289650.1"/>
    <property type="molecule type" value="Transcribed_RNA"/>
</dbReference>
<keyword evidence="6" id="KW-0479">Metal-binding</keyword>
<feature type="binding site" evidence="6">
    <location>
        <position position="276"/>
    </location>
    <ligand>
        <name>Zn(2+)</name>
        <dbReference type="ChEBI" id="CHEBI:29105"/>
    </ligand>
</feature>
<dbReference type="InterPro" id="IPR004254">
    <property type="entry name" value="AdipoR/HlyIII-related"/>
</dbReference>
<feature type="transmembrane region" description="Helical" evidence="7">
    <location>
        <begin position="236"/>
        <end position="254"/>
    </location>
</feature>